<proteinExistence type="predicted"/>
<gene>
    <name evidence="2" type="primary">LOC108666474</name>
</gene>
<name>A0A8B7N4S3_HYAAZ</name>
<accession>A0A8B7N4S3</accession>
<keyword evidence="1" id="KW-1185">Reference proteome</keyword>
<evidence type="ECO:0000313" key="1">
    <source>
        <dbReference type="Proteomes" id="UP000694843"/>
    </source>
</evidence>
<protein>
    <submittedName>
        <fullName evidence="2">Uncharacterized protein LOC108666474</fullName>
    </submittedName>
</protein>
<dbReference type="OrthoDB" id="6362809at2759"/>
<dbReference type="GeneID" id="108666474"/>
<dbReference type="Proteomes" id="UP000694843">
    <property type="component" value="Unplaced"/>
</dbReference>
<reference evidence="2" key="1">
    <citation type="submission" date="2025-08" db="UniProtKB">
        <authorList>
            <consortium name="RefSeq"/>
        </authorList>
    </citation>
    <scope>IDENTIFICATION</scope>
    <source>
        <tissue evidence="2">Whole organism</tissue>
    </source>
</reference>
<dbReference type="RefSeq" id="XP_018008846.1">
    <property type="nucleotide sequence ID" value="XM_018153357.2"/>
</dbReference>
<dbReference type="KEGG" id="hazt:108666474"/>
<organism evidence="1 2">
    <name type="scientific">Hyalella azteca</name>
    <name type="common">Amphipod</name>
    <dbReference type="NCBI Taxonomy" id="294128"/>
    <lineage>
        <taxon>Eukaryota</taxon>
        <taxon>Metazoa</taxon>
        <taxon>Ecdysozoa</taxon>
        <taxon>Arthropoda</taxon>
        <taxon>Crustacea</taxon>
        <taxon>Multicrustacea</taxon>
        <taxon>Malacostraca</taxon>
        <taxon>Eumalacostraca</taxon>
        <taxon>Peracarida</taxon>
        <taxon>Amphipoda</taxon>
        <taxon>Senticaudata</taxon>
        <taxon>Talitrida</taxon>
        <taxon>Talitroidea</taxon>
        <taxon>Hyalellidae</taxon>
        <taxon>Hyalella</taxon>
    </lineage>
</organism>
<sequence>MNLGERLSSCLKSYYRKHLVETQAAVANPKELCSDNSVTSQLLVPSLRVPAVGWDDERLVSLTPSQVLLPLIGDSEKNSTFHSGAKILYLSDDQEVAASKETLLNDILRDWCRDENVRQHEGLWCFELVIAIEAKSLVRDGIWKYLRRLVPDAYHKFGDKAIKECITKSRVLFLVNNWPDSRVSLSAYELSFDTVDKKRELQKSVLAFFAAEMPLSRFLISIHHTCLSEWLKILQIELKVSALFARLTSQLKTPDLLLDSKHREIVKWCTASLWKEDCIKHWPRCRQSQILRLFSHNDILYSSRSKCDLVWSMLTIQLHLFQEYTSCSLDACDILFSSLCNLAYDSQFGRTSVNQHFERINLAPKLKDKFLRYFLLILPKFAPATTDYYVSFMNELQSHVLVSWHVYRNKLSIASSLGESPCRDQVAAMFIGHMRRDVEKNTLLLENKTLHRELKSLYLLSEKSNDPQSYLLQLLSEIHDCDPLVKILFENAVFPRQLELFEDCLIKDPLLIYMKVVQPRRVLLLVRCGKESQELLSIVDEIRQLDLSFGLGLMHHLEPGNLDTSDAIVSSALTGSKARLQDLLGCLTFPVIEKLTPESASHLTCLRVRVNSQLDLRKIFTVQSTLPNLMWFEIDFDLPLENFTNTLLQKIKTPLCDLTFYGLKNCDVGALVKFLEGIRESYLSGLHLRNSTLDVISTITLVQELKKVDIVLSTPPETINVYRRWRYSELSVLGNNEMMDEVKVLTLLGYDDRHQYSDNEVRTSVAATESDIENLSEYLNENEDLTYFKFGSPYAIVTKLSNKDIVRTLIQAEQKLTN</sequence>
<evidence type="ECO:0000313" key="2">
    <source>
        <dbReference type="RefSeq" id="XP_018008846.1"/>
    </source>
</evidence>
<dbReference type="AlphaFoldDB" id="A0A8B7N4S3"/>